<evidence type="ECO:0000256" key="5">
    <source>
        <dbReference type="ARBA" id="ARBA00023015"/>
    </source>
</evidence>
<dbReference type="PANTHER" id="PTHR24082:SF507">
    <property type="entry name" value="BILE ACID RECEPTOR-RELATED"/>
    <property type="match status" value="1"/>
</dbReference>
<reference evidence="13 14" key="1">
    <citation type="submission" date="2016-04" db="EMBL/GenBank/DDBJ databases">
        <title>The genome of Intoshia linei affirms orthonectids as highly simplified spiralians.</title>
        <authorList>
            <person name="Mikhailov K.V."/>
            <person name="Slusarev G.S."/>
            <person name="Nikitin M.A."/>
            <person name="Logacheva M.D."/>
            <person name="Penin A."/>
            <person name="Aleoshin V."/>
            <person name="Panchin Y.V."/>
        </authorList>
    </citation>
    <scope>NUCLEOTIDE SEQUENCE [LARGE SCALE GENOMIC DNA]</scope>
    <source>
        <strain evidence="13">Intl2013</strain>
        <tissue evidence="13">Whole animal</tissue>
    </source>
</reference>
<dbReference type="InterPro" id="IPR001723">
    <property type="entry name" value="Nuclear_hrmn_rcpt"/>
</dbReference>
<dbReference type="GO" id="GO:0090575">
    <property type="term" value="C:RNA polymerase II transcription regulator complex"/>
    <property type="evidence" value="ECO:0007669"/>
    <property type="project" value="TreeGrafter"/>
</dbReference>
<dbReference type="Gene3D" id="1.10.565.10">
    <property type="entry name" value="Retinoid X Receptor"/>
    <property type="match status" value="1"/>
</dbReference>
<name>A0A177BBM0_9BILA</name>
<feature type="domain" description="NR LBD" evidence="12">
    <location>
        <begin position="281"/>
        <end position="507"/>
    </location>
</feature>
<evidence type="ECO:0000256" key="8">
    <source>
        <dbReference type="ARBA" id="ARBA00023170"/>
    </source>
</evidence>
<dbReference type="InterPro" id="IPR001628">
    <property type="entry name" value="Znf_hrmn_rcpt"/>
</dbReference>
<dbReference type="Pfam" id="PF00105">
    <property type="entry name" value="zf-C4"/>
    <property type="match status" value="1"/>
</dbReference>
<dbReference type="FunFam" id="3.30.50.10:FF:000031">
    <property type="entry name" value="Ecdysone receptor A1"/>
    <property type="match status" value="1"/>
</dbReference>
<keyword evidence="4 10" id="KW-0862">Zinc</keyword>
<evidence type="ECO:0000256" key="2">
    <source>
        <dbReference type="ARBA" id="ARBA00022723"/>
    </source>
</evidence>
<dbReference type="GO" id="GO:0000122">
    <property type="term" value="P:negative regulation of transcription by RNA polymerase II"/>
    <property type="evidence" value="ECO:0007669"/>
    <property type="project" value="TreeGrafter"/>
</dbReference>
<evidence type="ECO:0000259" key="11">
    <source>
        <dbReference type="PROSITE" id="PS51030"/>
    </source>
</evidence>
<dbReference type="GO" id="GO:0004879">
    <property type="term" value="F:nuclear receptor activity"/>
    <property type="evidence" value="ECO:0007669"/>
    <property type="project" value="InterPro"/>
</dbReference>
<keyword evidence="9 10" id="KW-0539">Nucleus</keyword>
<keyword evidence="6 10" id="KW-0238">DNA-binding</keyword>
<dbReference type="PROSITE" id="PS00031">
    <property type="entry name" value="NUCLEAR_REC_DBD_1"/>
    <property type="match status" value="1"/>
</dbReference>
<dbReference type="GO" id="GO:0045944">
    <property type="term" value="P:positive regulation of transcription by RNA polymerase II"/>
    <property type="evidence" value="ECO:0007669"/>
    <property type="project" value="TreeGrafter"/>
</dbReference>
<dbReference type="GO" id="GO:0030154">
    <property type="term" value="P:cell differentiation"/>
    <property type="evidence" value="ECO:0007669"/>
    <property type="project" value="TreeGrafter"/>
</dbReference>
<evidence type="ECO:0000256" key="1">
    <source>
        <dbReference type="ARBA" id="ARBA00008092"/>
    </source>
</evidence>
<gene>
    <name evidence="13" type="ORF">A3Q56_00636</name>
</gene>
<comment type="similarity">
    <text evidence="1">Belongs to the nuclear hormone receptor family. NR1 subfamily.</text>
</comment>
<dbReference type="OrthoDB" id="5837785at2759"/>
<evidence type="ECO:0000256" key="3">
    <source>
        <dbReference type="ARBA" id="ARBA00022771"/>
    </source>
</evidence>
<keyword evidence="5 10" id="KW-0805">Transcription regulation</keyword>
<evidence type="ECO:0000256" key="7">
    <source>
        <dbReference type="ARBA" id="ARBA00023163"/>
    </source>
</evidence>
<accession>A0A177BBM0</accession>
<comment type="subcellular location">
    <subcellularLocation>
        <location evidence="10">Nucleus</location>
    </subcellularLocation>
</comment>
<keyword evidence="3 10" id="KW-0863">Zinc-finger</keyword>
<evidence type="ECO:0000313" key="14">
    <source>
        <dbReference type="Proteomes" id="UP000078046"/>
    </source>
</evidence>
<dbReference type="InterPro" id="IPR001728">
    <property type="entry name" value="ThyrH_rcpt"/>
</dbReference>
<dbReference type="GO" id="GO:0000978">
    <property type="term" value="F:RNA polymerase II cis-regulatory region sequence-specific DNA binding"/>
    <property type="evidence" value="ECO:0007669"/>
    <property type="project" value="TreeGrafter"/>
</dbReference>
<dbReference type="InterPro" id="IPR000536">
    <property type="entry name" value="Nucl_hrmn_rcpt_lig-bd"/>
</dbReference>
<comment type="caution">
    <text evidence="13">The sequence shown here is derived from an EMBL/GenBank/DDBJ whole genome shotgun (WGS) entry which is preliminary data.</text>
</comment>
<dbReference type="SMART" id="SM00430">
    <property type="entry name" value="HOLI"/>
    <property type="match status" value="1"/>
</dbReference>
<dbReference type="SMART" id="SM00399">
    <property type="entry name" value="ZnF_C4"/>
    <property type="match status" value="1"/>
</dbReference>
<dbReference type="EMBL" id="LWCA01000038">
    <property type="protein sequence ID" value="OAF71600.1"/>
    <property type="molecule type" value="Genomic_DNA"/>
</dbReference>
<evidence type="ECO:0000256" key="10">
    <source>
        <dbReference type="RuleBase" id="RU004334"/>
    </source>
</evidence>
<keyword evidence="14" id="KW-1185">Reference proteome</keyword>
<dbReference type="GO" id="GO:0008270">
    <property type="term" value="F:zinc ion binding"/>
    <property type="evidence" value="ECO:0007669"/>
    <property type="project" value="UniProtKB-KW"/>
</dbReference>
<dbReference type="Pfam" id="PF00104">
    <property type="entry name" value="Hormone_recep"/>
    <property type="match status" value="1"/>
</dbReference>
<evidence type="ECO:0000256" key="4">
    <source>
        <dbReference type="ARBA" id="ARBA00022833"/>
    </source>
</evidence>
<dbReference type="Gene3D" id="3.30.50.10">
    <property type="entry name" value="Erythroid Transcription Factor GATA-1, subunit A"/>
    <property type="match status" value="1"/>
</dbReference>
<dbReference type="PROSITE" id="PS51030">
    <property type="entry name" value="NUCLEAR_REC_DBD_2"/>
    <property type="match status" value="1"/>
</dbReference>
<dbReference type="PRINTS" id="PR00047">
    <property type="entry name" value="STROIDFINGER"/>
</dbReference>
<dbReference type="PRINTS" id="PR00398">
    <property type="entry name" value="STRDHORMONER"/>
</dbReference>
<dbReference type="InterPro" id="IPR013088">
    <property type="entry name" value="Znf_NHR/GATA"/>
</dbReference>
<dbReference type="SUPFAM" id="SSF57716">
    <property type="entry name" value="Glucocorticoid receptor-like (DNA-binding domain)"/>
    <property type="match status" value="1"/>
</dbReference>
<keyword evidence="7 10" id="KW-0804">Transcription</keyword>
<dbReference type="SUPFAM" id="SSF48508">
    <property type="entry name" value="Nuclear receptor ligand-binding domain"/>
    <property type="match status" value="1"/>
</dbReference>
<dbReference type="InterPro" id="IPR050234">
    <property type="entry name" value="Nuclear_hormone_rcpt_NR1"/>
</dbReference>
<sequence>MENGQFCLSLKSDKKECDEPVRQNCLKQGFYSKPKEGSFTIQQEGPNYFPTSTSVGFDKHNFKNDMYATPYASGKPSFFSKNAPTSTLFKKPLSFFNTGPLRHSKTPSFYSQFNGYHSPNTQKYPQYPINYQNQPFITMQKKKKDSKNFDEEVCLVCGDRASGYHYNALSCEGCKGFFRRSVTRNAKYTCKAGGQCEMDMWMRRKCQSCRLRRCREVGMKEECLLSEEQCRARDVRRKARSKQNVDKKTKNSKVSENALCMYNRNMNTQLRKNPLEYMSKKNHELIINILHFQEMYDLKPNQPLLTDKSSDDVQVCYKNIVSIIESITTLMVEFAKSIPKFDRLLREDQITLIKGSAHEIIMIRSARRYDLHTDSIIFTNGYTCTREIMKKSGMSKSVNCQFDFFRKMSVLGVDNAEYGMLMAITIFSDRYGIKDYKKIQEIQEEYVDALQEYVNTRRPYSVLYMGSLISNLINLRTISYHHALDLIEMEKMNGPFTDLISECFMSK</sequence>
<evidence type="ECO:0000256" key="6">
    <source>
        <dbReference type="ARBA" id="ARBA00023125"/>
    </source>
</evidence>
<protein>
    <submittedName>
        <fullName evidence="13">Nuclear receptor subfamily 1 group A member 1</fullName>
    </submittedName>
</protein>
<evidence type="ECO:0000313" key="13">
    <source>
        <dbReference type="EMBL" id="OAF71600.1"/>
    </source>
</evidence>
<organism evidence="13 14">
    <name type="scientific">Intoshia linei</name>
    <dbReference type="NCBI Taxonomy" id="1819745"/>
    <lineage>
        <taxon>Eukaryota</taxon>
        <taxon>Metazoa</taxon>
        <taxon>Spiralia</taxon>
        <taxon>Lophotrochozoa</taxon>
        <taxon>Mesozoa</taxon>
        <taxon>Orthonectida</taxon>
        <taxon>Rhopaluridae</taxon>
        <taxon>Intoshia</taxon>
    </lineage>
</organism>
<proteinExistence type="inferred from homology"/>
<dbReference type="PROSITE" id="PS51843">
    <property type="entry name" value="NR_LBD"/>
    <property type="match status" value="1"/>
</dbReference>
<dbReference type="AlphaFoldDB" id="A0A177BBM0"/>
<keyword evidence="2 10" id="KW-0479">Metal-binding</keyword>
<dbReference type="InterPro" id="IPR035500">
    <property type="entry name" value="NHR-like_dom_sf"/>
</dbReference>
<dbReference type="PANTHER" id="PTHR24082">
    <property type="entry name" value="NUCLEAR HORMONE RECEPTOR"/>
    <property type="match status" value="1"/>
</dbReference>
<keyword evidence="8 10" id="KW-0675">Receptor</keyword>
<dbReference type="PRINTS" id="PR00546">
    <property type="entry name" value="THYROIDHORMR"/>
</dbReference>
<evidence type="ECO:0000259" key="12">
    <source>
        <dbReference type="PROSITE" id="PS51843"/>
    </source>
</evidence>
<feature type="domain" description="Nuclear receptor" evidence="11">
    <location>
        <begin position="151"/>
        <end position="226"/>
    </location>
</feature>
<dbReference type="Proteomes" id="UP000078046">
    <property type="component" value="Unassembled WGS sequence"/>
</dbReference>
<evidence type="ECO:0000256" key="9">
    <source>
        <dbReference type="ARBA" id="ARBA00023242"/>
    </source>
</evidence>